<dbReference type="Proteomes" id="UP000006591">
    <property type="component" value="Chromosome 2"/>
</dbReference>
<evidence type="ECO:0000256" key="1">
    <source>
        <dbReference type="SAM" id="Phobius"/>
    </source>
</evidence>
<name>A0A0E0GB17_ORYNI</name>
<keyword evidence="1" id="KW-0472">Membrane</keyword>
<proteinExistence type="predicted"/>
<organism evidence="2">
    <name type="scientific">Oryza nivara</name>
    <name type="common">Indian wild rice</name>
    <name type="synonym">Oryza sativa f. spontanea</name>
    <dbReference type="NCBI Taxonomy" id="4536"/>
    <lineage>
        <taxon>Eukaryota</taxon>
        <taxon>Viridiplantae</taxon>
        <taxon>Streptophyta</taxon>
        <taxon>Embryophyta</taxon>
        <taxon>Tracheophyta</taxon>
        <taxon>Spermatophyta</taxon>
        <taxon>Magnoliopsida</taxon>
        <taxon>Liliopsida</taxon>
        <taxon>Poales</taxon>
        <taxon>Poaceae</taxon>
        <taxon>BOP clade</taxon>
        <taxon>Oryzoideae</taxon>
        <taxon>Oryzeae</taxon>
        <taxon>Oryzinae</taxon>
        <taxon>Oryza</taxon>
    </lineage>
</organism>
<feature type="transmembrane region" description="Helical" evidence="1">
    <location>
        <begin position="68"/>
        <end position="86"/>
    </location>
</feature>
<keyword evidence="1" id="KW-0812">Transmembrane</keyword>
<keyword evidence="1" id="KW-1133">Transmembrane helix</keyword>
<evidence type="ECO:0000313" key="3">
    <source>
        <dbReference type="Proteomes" id="UP000006591"/>
    </source>
</evidence>
<reference evidence="2" key="2">
    <citation type="submission" date="2018-04" db="EMBL/GenBank/DDBJ databases">
        <title>OnivRS2 (Oryza nivara Reference Sequence Version 2).</title>
        <authorList>
            <person name="Zhang J."/>
            <person name="Kudrna D."/>
            <person name="Lee S."/>
            <person name="Talag J."/>
            <person name="Rajasekar S."/>
            <person name="Welchert J."/>
            <person name="Hsing Y.-I."/>
            <person name="Wing R.A."/>
        </authorList>
    </citation>
    <scope>NUCLEOTIDE SEQUENCE [LARGE SCALE GENOMIC DNA]</scope>
    <source>
        <strain evidence="2">SL10</strain>
    </source>
</reference>
<keyword evidence="3" id="KW-1185">Reference proteome</keyword>
<dbReference type="AlphaFoldDB" id="A0A0E0GB17"/>
<protein>
    <submittedName>
        <fullName evidence="2">Uncharacterized protein</fullName>
    </submittedName>
</protein>
<reference evidence="2" key="1">
    <citation type="submission" date="2015-04" db="UniProtKB">
        <authorList>
            <consortium name="EnsemblPlants"/>
        </authorList>
    </citation>
    <scope>IDENTIFICATION</scope>
    <source>
        <strain evidence="2">SL10</strain>
    </source>
</reference>
<sequence>MVYHRSFVCKLCCSFCWPCLCRNITIRDQVNSILFITLNSCIPSSIHKTKTKRHATWFYKKSQSRFKVFCPFVFLEYVASVFIQVWN</sequence>
<evidence type="ECO:0000313" key="2">
    <source>
        <dbReference type="EnsemblPlants" id="ONIVA02G30010.3"/>
    </source>
</evidence>
<dbReference type="EnsemblPlants" id="ONIVA02G30010.3">
    <property type="protein sequence ID" value="ONIVA02G30010.3"/>
    <property type="gene ID" value="ONIVA02G30010"/>
</dbReference>
<dbReference type="HOGENOM" id="CLU_2487250_0_0_1"/>
<dbReference type="Gramene" id="ONIVA02G30010.3">
    <property type="protein sequence ID" value="ONIVA02G30010.3"/>
    <property type="gene ID" value="ONIVA02G30010"/>
</dbReference>
<accession>A0A0E0GB17</accession>